<dbReference type="InterPro" id="IPR001757">
    <property type="entry name" value="P_typ_ATPase"/>
</dbReference>
<dbReference type="PROSITE" id="PS00154">
    <property type="entry name" value="ATPASE_E1_E2"/>
    <property type="match status" value="1"/>
</dbReference>
<dbReference type="PRINTS" id="PR00941">
    <property type="entry name" value="CDATPASE"/>
</dbReference>
<keyword evidence="3 16" id="KW-1003">Cell membrane</keyword>
<dbReference type="PANTHER" id="PTHR48085">
    <property type="entry name" value="CADMIUM/ZINC-TRANSPORTING ATPASE HMA2-RELATED"/>
    <property type="match status" value="1"/>
</dbReference>
<evidence type="ECO:0000256" key="3">
    <source>
        <dbReference type="ARBA" id="ARBA00022475"/>
    </source>
</evidence>
<dbReference type="SUPFAM" id="SSF81665">
    <property type="entry name" value="Calcium ATPase, transmembrane domain M"/>
    <property type="match status" value="1"/>
</dbReference>
<dbReference type="GO" id="GO:0008551">
    <property type="term" value="F:P-type cadmium transporter activity"/>
    <property type="evidence" value="ECO:0007669"/>
    <property type="project" value="UniProtKB-EC"/>
</dbReference>
<keyword evidence="12" id="KW-0813">Transport</keyword>
<dbReference type="SFLD" id="SFLDS00003">
    <property type="entry name" value="Haloacid_Dehalogenase"/>
    <property type="match status" value="1"/>
</dbReference>
<dbReference type="PROSITE" id="PS01047">
    <property type="entry name" value="HMA_1"/>
    <property type="match status" value="1"/>
</dbReference>
<feature type="transmembrane region" description="Helical" evidence="16">
    <location>
        <begin position="315"/>
        <end position="335"/>
    </location>
</feature>
<keyword evidence="8 16" id="KW-0547">Nucleotide-binding</keyword>
<dbReference type="InterPro" id="IPR036163">
    <property type="entry name" value="HMA_dom_sf"/>
</dbReference>
<dbReference type="FunFam" id="2.70.150.10:FF:000002">
    <property type="entry name" value="Copper-transporting ATPase 1, putative"/>
    <property type="match status" value="1"/>
</dbReference>
<feature type="transmembrane region" description="Helical" evidence="16">
    <location>
        <begin position="347"/>
        <end position="368"/>
    </location>
</feature>
<evidence type="ECO:0000313" key="18">
    <source>
        <dbReference type="EMBL" id="BBC61072.1"/>
    </source>
</evidence>
<reference evidence="18 19" key="1">
    <citation type="submission" date="2018-01" db="EMBL/GenBank/DDBJ databases">
        <title>Whole genome sequence of Melissococcus plutonius DAT561.</title>
        <authorList>
            <person name="Okumura K."/>
            <person name="Takamatsu D."/>
            <person name="Okura M."/>
        </authorList>
    </citation>
    <scope>NUCLEOTIDE SEQUENCE [LARGE SCALE GENOMIC DNA]</scope>
    <source>
        <strain evidence="18 19">DAT561</strain>
    </source>
</reference>
<dbReference type="RefSeq" id="WP_015694994.1">
    <property type="nucleotide sequence ID" value="NZ_AP018492.1"/>
</dbReference>
<keyword evidence="7 16" id="KW-0479">Metal-binding</keyword>
<dbReference type="Proteomes" id="UP000269226">
    <property type="component" value="Chromosome"/>
</dbReference>
<evidence type="ECO:0000256" key="13">
    <source>
        <dbReference type="ARBA" id="ARBA00023136"/>
    </source>
</evidence>
<dbReference type="InterPro" id="IPR006121">
    <property type="entry name" value="HMA_dom"/>
</dbReference>
<dbReference type="Pfam" id="PF00702">
    <property type="entry name" value="Hydrolase"/>
    <property type="match status" value="1"/>
</dbReference>
<keyword evidence="5" id="KW-0597">Phosphoprotein</keyword>
<dbReference type="InterPro" id="IPR023298">
    <property type="entry name" value="ATPase_P-typ_TM_dom_sf"/>
</dbReference>
<dbReference type="SFLD" id="SFLDG00002">
    <property type="entry name" value="C1.7:_P-type_atpase_like"/>
    <property type="match status" value="1"/>
</dbReference>
<gene>
    <name evidence="18" type="ORF">DAT561_0960</name>
</gene>
<dbReference type="EC" id="7.2.2.21" evidence="14"/>
<evidence type="ECO:0000256" key="2">
    <source>
        <dbReference type="ARBA" id="ARBA00006024"/>
    </source>
</evidence>
<evidence type="ECO:0000256" key="7">
    <source>
        <dbReference type="ARBA" id="ARBA00022723"/>
    </source>
</evidence>
<keyword evidence="10" id="KW-1278">Translocase</keyword>
<dbReference type="Gene3D" id="3.40.1110.10">
    <property type="entry name" value="Calcium-transporting ATPase, cytoplasmic domain N"/>
    <property type="match status" value="1"/>
</dbReference>
<dbReference type="PRINTS" id="PR00119">
    <property type="entry name" value="CATATPASE"/>
</dbReference>
<dbReference type="SFLD" id="SFLDF00027">
    <property type="entry name" value="p-type_atpase"/>
    <property type="match status" value="1"/>
</dbReference>
<dbReference type="PANTHER" id="PTHR48085:SF5">
    <property type="entry name" value="CADMIUM_ZINC-TRANSPORTING ATPASE HMA4-RELATED"/>
    <property type="match status" value="1"/>
</dbReference>
<dbReference type="GO" id="GO:0005886">
    <property type="term" value="C:plasma membrane"/>
    <property type="evidence" value="ECO:0007669"/>
    <property type="project" value="UniProtKB-SubCell"/>
</dbReference>
<dbReference type="SUPFAM" id="SSF56784">
    <property type="entry name" value="HAD-like"/>
    <property type="match status" value="1"/>
</dbReference>
<evidence type="ECO:0000256" key="1">
    <source>
        <dbReference type="ARBA" id="ARBA00004651"/>
    </source>
</evidence>
<evidence type="ECO:0000256" key="6">
    <source>
        <dbReference type="ARBA" id="ARBA00022692"/>
    </source>
</evidence>
<dbReference type="InterPro" id="IPR051014">
    <property type="entry name" value="Cation_Transport_ATPase_IB"/>
</dbReference>
<dbReference type="Gene3D" id="3.40.50.1000">
    <property type="entry name" value="HAD superfamily/HAD-like"/>
    <property type="match status" value="1"/>
</dbReference>
<evidence type="ECO:0000256" key="12">
    <source>
        <dbReference type="ARBA" id="ARBA00023065"/>
    </source>
</evidence>
<dbReference type="GO" id="GO:0005524">
    <property type="term" value="F:ATP binding"/>
    <property type="evidence" value="ECO:0007669"/>
    <property type="project" value="UniProtKB-UniRule"/>
</dbReference>
<dbReference type="EMBL" id="AP018492">
    <property type="protein sequence ID" value="BBC61072.1"/>
    <property type="molecule type" value="Genomic_DNA"/>
</dbReference>
<accession>A0A2Z5Y2G5</accession>
<dbReference type="InterPro" id="IPR036412">
    <property type="entry name" value="HAD-like_sf"/>
</dbReference>
<dbReference type="SUPFAM" id="SSF55008">
    <property type="entry name" value="HMA, heavy metal-associated domain"/>
    <property type="match status" value="1"/>
</dbReference>
<proteinExistence type="inferred from homology"/>
<sequence length="703" mass="77593">MRKIYRLEGLDCANCAMKIENAIQKVQGINHASVDFLSTKLTIETENMQASQIEADTKKVIQRIEPTVKLIPFSRIEDTTKKNHTFSPFIRIILTAIFFIILSYSPFVLNKEINFLCYFTLYLFIGSNVIKKAVINCFHGEIFDENFLMLVATFGAFFIKEYPEAIAVMLFYQIGEWVQQLAVNHSKESIESLMNLRPDKANLIVKNDIRVVSPETIKIKDKILVKPGEKVPLDGKVISGEGLVDTSALTGESVPRTLKPGAEILSGFINKNSALTIEVTKGFNDSTASKLLELMEEASDKKANTENFITKFAHYYTPIVVFSAVLLAVVPPILLTNANFYVWLSRALTFLVISCPCALVISVPLSFFGGIGGASKLGILIKGSNYLEILAKTDTIVFDKTGTLTEGVFEVQKIESPCLPKEELLRLAVIAEQNSIHPIALSLKKSYPNKVPTASEIEELSGYGIKAKIEGKLIYIGNEQLMKQQKIALPTISELRTVLFMAIDGQYAGYFVISDRLKKNVKETIQSLRTLGIQNIMMLTGDNQKIAQKTAQTLQLDKIYAELLPKDKVDCIEQFMKKKPAEKKVAFVGDGMNDAPVLARADIGIAMGGLGSDAAIEAADMVIMNDEPGKIISAIQLARRTLKIAKQNIAFAIGIKLLVLLLSTIGLTSMSTAIFADVGVTILAVLNAMRCLQINKLVRNKDK</sequence>
<evidence type="ECO:0000259" key="17">
    <source>
        <dbReference type="PROSITE" id="PS50846"/>
    </source>
</evidence>
<dbReference type="Pfam" id="PF00122">
    <property type="entry name" value="E1-E2_ATPase"/>
    <property type="match status" value="1"/>
</dbReference>
<dbReference type="NCBIfam" id="TIGR01512">
    <property type="entry name" value="ATPase-IB2_Cd"/>
    <property type="match status" value="1"/>
</dbReference>
<evidence type="ECO:0000256" key="10">
    <source>
        <dbReference type="ARBA" id="ARBA00022967"/>
    </source>
</evidence>
<keyword evidence="9 16" id="KW-0067">ATP-binding</keyword>
<dbReference type="Gene3D" id="2.70.150.10">
    <property type="entry name" value="Calcium-transporting ATPase, cytoplasmic transduction domain A"/>
    <property type="match status" value="1"/>
</dbReference>
<keyword evidence="11 16" id="KW-1133">Transmembrane helix</keyword>
<dbReference type="InterPro" id="IPR023299">
    <property type="entry name" value="ATPase_P-typ_cyto_dom_N"/>
</dbReference>
<dbReference type="InterPro" id="IPR059000">
    <property type="entry name" value="ATPase_P-type_domA"/>
</dbReference>
<dbReference type="NCBIfam" id="TIGR01525">
    <property type="entry name" value="ATPase-IB_hvy"/>
    <property type="match status" value="1"/>
</dbReference>
<feature type="transmembrane region" description="Helical" evidence="16">
    <location>
        <begin position="113"/>
        <end position="130"/>
    </location>
</feature>
<keyword evidence="13 16" id="KW-0472">Membrane</keyword>
<keyword evidence="6 16" id="KW-0812">Transmembrane</keyword>
<keyword evidence="4" id="KW-0104">Cadmium</keyword>
<dbReference type="GO" id="GO:0016887">
    <property type="term" value="F:ATP hydrolysis activity"/>
    <property type="evidence" value="ECO:0007669"/>
    <property type="project" value="InterPro"/>
</dbReference>
<organism evidence="18 19">
    <name type="scientific">Melissococcus plutonius</name>
    <dbReference type="NCBI Taxonomy" id="33970"/>
    <lineage>
        <taxon>Bacteria</taxon>
        <taxon>Bacillati</taxon>
        <taxon>Bacillota</taxon>
        <taxon>Bacilli</taxon>
        <taxon>Lactobacillales</taxon>
        <taxon>Enterococcaceae</taxon>
        <taxon>Melissococcus</taxon>
    </lineage>
</organism>
<feature type="transmembrane region" description="Helical" evidence="16">
    <location>
        <begin position="89"/>
        <end position="107"/>
    </location>
</feature>
<dbReference type="InterPro" id="IPR044492">
    <property type="entry name" value="P_typ_ATPase_HD_dom"/>
</dbReference>
<protein>
    <recommendedName>
        <fullName evidence="14">Cd(2+)-exporting ATPase</fullName>
        <ecNumber evidence="14">7.2.2.21</ecNumber>
    </recommendedName>
</protein>
<dbReference type="CDD" id="cd00371">
    <property type="entry name" value="HMA"/>
    <property type="match status" value="1"/>
</dbReference>
<feature type="domain" description="HMA" evidence="17">
    <location>
        <begin position="1"/>
        <end position="72"/>
    </location>
</feature>
<dbReference type="Gene3D" id="3.30.70.100">
    <property type="match status" value="1"/>
</dbReference>
<feature type="transmembrane region" description="Helical" evidence="16">
    <location>
        <begin position="673"/>
        <end position="692"/>
    </location>
</feature>
<comment type="similarity">
    <text evidence="2 16">Belongs to the cation transport ATPase (P-type) (TC 3.A.3) family. Type IB subfamily.</text>
</comment>
<evidence type="ECO:0000256" key="14">
    <source>
        <dbReference type="ARBA" id="ARBA00039103"/>
    </source>
</evidence>
<dbReference type="PROSITE" id="PS50846">
    <property type="entry name" value="HMA_2"/>
    <property type="match status" value="1"/>
</dbReference>
<comment type="catalytic activity">
    <reaction evidence="15">
        <text>Cd(2+)(in) + ATP + H2O = Cd(2+)(out) + ADP + phosphate + H(+)</text>
        <dbReference type="Rhea" id="RHEA:12132"/>
        <dbReference type="ChEBI" id="CHEBI:15377"/>
        <dbReference type="ChEBI" id="CHEBI:15378"/>
        <dbReference type="ChEBI" id="CHEBI:30616"/>
        <dbReference type="ChEBI" id="CHEBI:43474"/>
        <dbReference type="ChEBI" id="CHEBI:48775"/>
        <dbReference type="ChEBI" id="CHEBI:456216"/>
        <dbReference type="EC" id="7.2.2.21"/>
    </reaction>
</comment>
<evidence type="ECO:0000313" key="19">
    <source>
        <dbReference type="Proteomes" id="UP000269226"/>
    </source>
</evidence>
<dbReference type="InterPro" id="IPR023214">
    <property type="entry name" value="HAD_sf"/>
</dbReference>
<evidence type="ECO:0000256" key="16">
    <source>
        <dbReference type="RuleBase" id="RU362081"/>
    </source>
</evidence>
<keyword evidence="12" id="KW-0406">Ion transport</keyword>
<evidence type="ECO:0000256" key="4">
    <source>
        <dbReference type="ARBA" id="ARBA00022539"/>
    </source>
</evidence>
<evidence type="ECO:0000256" key="5">
    <source>
        <dbReference type="ARBA" id="ARBA00022553"/>
    </source>
</evidence>
<dbReference type="SUPFAM" id="SSF81653">
    <property type="entry name" value="Calcium ATPase, transduction domain A"/>
    <property type="match status" value="1"/>
</dbReference>
<dbReference type="NCBIfam" id="TIGR01494">
    <property type="entry name" value="ATPase_P-type"/>
    <property type="match status" value="1"/>
</dbReference>
<dbReference type="AlphaFoldDB" id="A0A2Z5Y2G5"/>
<dbReference type="InterPro" id="IPR008250">
    <property type="entry name" value="ATPase_P-typ_transduc_dom_A_sf"/>
</dbReference>
<evidence type="ECO:0000256" key="15">
    <source>
        <dbReference type="ARBA" id="ARBA00049338"/>
    </source>
</evidence>
<dbReference type="Pfam" id="PF00403">
    <property type="entry name" value="HMA"/>
    <property type="match status" value="1"/>
</dbReference>
<dbReference type="GO" id="GO:0046872">
    <property type="term" value="F:metal ion binding"/>
    <property type="evidence" value="ECO:0007669"/>
    <property type="project" value="UniProtKB-KW"/>
</dbReference>
<evidence type="ECO:0000256" key="11">
    <source>
        <dbReference type="ARBA" id="ARBA00022989"/>
    </source>
</evidence>
<dbReference type="InterPro" id="IPR018303">
    <property type="entry name" value="ATPase_P-typ_P_site"/>
</dbReference>
<dbReference type="InterPro" id="IPR017969">
    <property type="entry name" value="Heavy-metal-associated_CS"/>
</dbReference>
<name>A0A2Z5Y2G5_9ENTE</name>
<dbReference type="GeneID" id="57043511"/>
<feature type="transmembrane region" description="Helical" evidence="16">
    <location>
        <begin position="649"/>
        <end position="667"/>
    </location>
</feature>
<comment type="subcellular location">
    <subcellularLocation>
        <location evidence="1">Cell membrane</location>
        <topology evidence="1">Multi-pass membrane protein</topology>
    </subcellularLocation>
</comment>
<keyword evidence="18" id="KW-0378">Hydrolase</keyword>
<dbReference type="InterPro" id="IPR027256">
    <property type="entry name" value="P-typ_ATPase_IB"/>
</dbReference>
<evidence type="ECO:0000256" key="9">
    <source>
        <dbReference type="ARBA" id="ARBA00022840"/>
    </source>
</evidence>
<evidence type="ECO:0000256" key="8">
    <source>
        <dbReference type="ARBA" id="ARBA00022741"/>
    </source>
</evidence>